<dbReference type="Gene3D" id="1.25.40.10">
    <property type="entry name" value="Tetratricopeptide repeat domain"/>
    <property type="match status" value="1"/>
</dbReference>
<dbReference type="SUPFAM" id="SSF48452">
    <property type="entry name" value="TPR-like"/>
    <property type="match status" value="1"/>
</dbReference>
<sequence>MNTIGDIIKDSRLQQNISRLDIEQFTKVNQSVLWKIENGKTKKPEYKTIKPVATHLNIPYHEILESFKDENRIFVLKDLLEDAIELNDKNAVLTVSQLVLKSGQVSIETRLDFLLSQASEVKTIEIALDLYDLLLKEARVNEMNRLVAKIELERYLIGRDNFSQLRETYNRGCKILDYITFLDLNEQIIFYYKIGVHAYNLSLFEDCINHCTKSIEKDNTESEMKAKAVFAICNSYIFIGEYDMAEEYLALYMNFPFYNVTGKTLLTRGTLDAKNGLFESAIKKFMKCLTFKDPDITIHAVNELFRIYLQTGEYKKIAQLIDFEDEMFKYKLTPRKAMEKANYYRLKAEYQIGIGLFDKGVIDYIDSALLYGKVNAYNFSFESLQKVSALYIEQGKQMEISVLKKLNALYNDLYTLSSSSGGEVYLK</sequence>
<dbReference type="InterPro" id="IPR001387">
    <property type="entry name" value="Cro/C1-type_HTH"/>
</dbReference>
<dbReference type="RefSeq" id="WP_258434595.1">
    <property type="nucleotide sequence ID" value="NZ_JANSGW010000039.1"/>
</dbReference>
<dbReference type="Gene3D" id="1.10.260.40">
    <property type="entry name" value="lambda repressor-like DNA-binding domains"/>
    <property type="match status" value="1"/>
</dbReference>
<dbReference type="SMART" id="SM00530">
    <property type="entry name" value="HTH_XRE"/>
    <property type="match status" value="1"/>
</dbReference>
<evidence type="ECO:0000259" key="1">
    <source>
        <dbReference type="PROSITE" id="PS50943"/>
    </source>
</evidence>
<dbReference type="GO" id="GO:0003677">
    <property type="term" value="F:DNA binding"/>
    <property type="evidence" value="ECO:0007669"/>
    <property type="project" value="InterPro"/>
</dbReference>
<dbReference type="PROSITE" id="PS50943">
    <property type="entry name" value="HTH_CROC1"/>
    <property type="match status" value="1"/>
</dbReference>
<evidence type="ECO:0000313" key="3">
    <source>
        <dbReference type="Proteomes" id="UP001077662"/>
    </source>
</evidence>
<proteinExistence type="predicted"/>
<accession>A0AAP3DJV7</accession>
<dbReference type="CDD" id="cd00093">
    <property type="entry name" value="HTH_XRE"/>
    <property type="match status" value="1"/>
</dbReference>
<reference evidence="2" key="1">
    <citation type="submission" date="2022-09" db="EMBL/GenBank/DDBJ databases">
        <title>Genome analysis and characterization of larvicidal activity of Brevibacillus strains.</title>
        <authorList>
            <person name="Patrusheva E.V."/>
            <person name="Izotova A.O."/>
            <person name="Toshchakov S.V."/>
            <person name="Sineoky S.P."/>
        </authorList>
    </citation>
    <scope>NUCLEOTIDE SEQUENCE</scope>
    <source>
        <strain evidence="2">VKPM_B-13247</strain>
    </source>
</reference>
<feature type="domain" description="HTH cro/C1-type" evidence="1">
    <location>
        <begin position="8"/>
        <end position="63"/>
    </location>
</feature>
<dbReference type="AlphaFoldDB" id="A0AAP3DJV7"/>
<dbReference type="EMBL" id="JAPTNE010000039">
    <property type="protein sequence ID" value="MCZ0809586.1"/>
    <property type="molecule type" value="Genomic_DNA"/>
</dbReference>
<gene>
    <name evidence="2" type="ORF">O0554_22250</name>
</gene>
<evidence type="ECO:0000313" key="2">
    <source>
        <dbReference type="EMBL" id="MCZ0809586.1"/>
    </source>
</evidence>
<protein>
    <recommendedName>
        <fullName evidence="1">HTH cro/C1-type domain-containing protein</fullName>
    </recommendedName>
</protein>
<dbReference type="Proteomes" id="UP001077662">
    <property type="component" value="Unassembled WGS sequence"/>
</dbReference>
<organism evidence="2 3">
    <name type="scientific">Brevibacillus laterosporus</name>
    <name type="common">Bacillus laterosporus</name>
    <dbReference type="NCBI Taxonomy" id="1465"/>
    <lineage>
        <taxon>Bacteria</taxon>
        <taxon>Bacillati</taxon>
        <taxon>Bacillota</taxon>
        <taxon>Bacilli</taxon>
        <taxon>Bacillales</taxon>
        <taxon>Paenibacillaceae</taxon>
        <taxon>Brevibacillus</taxon>
    </lineage>
</organism>
<dbReference type="SUPFAM" id="SSF47413">
    <property type="entry name" value="lambda repressor-like DNA-binding domains"/>
    <property type="match status" value="1"/>
</dbReference>
<dbReference type="InterPro" id="IPR010982">
    <property type="entry name" value="Lambda_DNA-bd_dom_sf"/>
</dbReference>
<name>A0AAP3DJV7_BRELA</name>
<dbReference type="InterPro" id="IPR011990">
    <property type="entry name" value="TPR-like_helical_dom_sf"/>
</dbReference>
<comment type="caution">
    <text evidence="2">The sequence shown here is derived from an EMBL/GenBank/DDBJ whole genome shotgun (WGS) entry which is preliminary data.</text>
</comment>